<reference evidence="1 2" key="1">
    <citation type="submission" date="2020-08" db="EMBL/GenBank/DDBJ databases">
        <title>Genomic Encyclopedia of Type Strains, Phase IV (KMG-IV): sequencing the most valuable type-strain genomes for metagenomic binning, comparative biology and taxonomic classification.</title>
        <authorList>
            <person name="Goeker M."/>
        </authorList>
    </citation>
    <scope>NUCLEOTIDE SEQUENCE [LARGE SCALE GENOMIC DNA]</scope>
    <source>
        <strain evidence="1 2">DSM 102983</strain>
    </source>
</reference>
<accession>A0ABR6KQW5</accession>
<comment type="caution">
    <text evidence="1">The sequence shown here is derived from an EMBL/GenBank/DDBJ whole genome shotgun (WGS) entry which is preliminary data.</text>
</comment>
<protein>
    <submittedName>
        <fullName evidence="1">Uncharacterized protein</fullName>
    </submittedName>
</protein>
<evidence type="ECO:0000313" key="1">
    <source>
        <dbReference type="EMBL" id="MBB4623173.1"/>
    </source>
</evidence>
<keyword evidence="2" id="KW-1185">Reference proteome</keyword>
<dbReference type="Proteomes" id="UP000533637">
    <property type="component" value="Unassembled WGS sequence"/>
</dbReference>
<name>A0ABR6KQW5_9BACT</name>
<gene>
    <name evidence="1" type="ORF">GGQ57_003085</name>
</gene>
<evidence type="ECO:0000313" key="2">
    <source>
        <dbReference type="Proteomes" id="UP000533637"/>
    </source>
</evidence>
<sequence>MNEKNYVIHVIKHPDFYALDVEMSFCYFSFRIFAS</sequence>
<organism evidence="1 2">
    <name type="scientific">Parabacteroides faecis</name>
    <dbReference type="NCBI Taxonomy" id="1217282"/>
    <lineage>
        <taxon>Bacteria</taxon>
        <taxon>Pseudomonadati</taxon>
        <taxon>Bacteroidota</taxon>
        <taxon>Bacteroidia</taxon>
        <taxon>Bacteroidales</taxon>
        <taxon>Tannerellaceae</taxon>
        <taxon>Parabacteroides</taxon>
    </lineage>
</organism>
<proteinExistence type="predicted"/>
<dbReference type="EMBL" id="JACHOC010000006">
    <property type="protein sequence ID" value="MBB4623173.1"/>
    <property type="molecule type" value="Genomic_DNA"/>
</dbReference>